<evidence type="ECO:0000259" key="7">
    <source>
        <dbReference type="Pfam" id="PF04321"/>
    </source>
</evidence>
<gene>
    <name evidence="8" type="primary">rfbD</name>
    <name evidence="8" type="ORF">F1189_07835</name>
</gene>
<dbReference type="InterPro" id="IPR036291">
    <property type="entry name" value="NAD(P)-bd_dom_sf"/>
</dbReference>
<dbReference type="Gene3D" id="3.90.25.10">
    <property type="entry name" value="UDP-galactose 4-epimerase, domain 1"/>
    <property type="match status" value="1"/>
</dbReference>
<dbReference type="InterPro" id="IPR005913">
    <property type="entry name" value="dTDP_dehydrorham_reduct"/>
</dbReference>
<evidence type="ECO:0000313" key="9">
    <source>
        <dbReference type="Proteomes" id="UP000325255"/>
    </source>
</evidence>
<dbReference type="CDD" id="cd05254">
    <property type="entry name" value="dTDP_HR_like_SDR_e"/>
    <property type="match status" value="1"/>
</dbReference>
<accession>A0A5M6IX76</accession>
<comment type="pathway">
    <text evidence="1 6">Carbohydrate biosynthesis; dTDP-L-rhamnose biosynthesis.</text>
</comment>
<dbReference type="Gene3D" id="3.40.50.720">
    <property type="entry name" value="NAD(P)-binding Rossmann-like Domain"/>
    <property type="match status" value="1"/>
</dbReference>
<dbReference type="Proteomes" id="UP000325255">
    <property type="component" value="Unassembled WGS sequence"/>
</dbReference>
<sequence>MSVTDATGPILVTGGTGQLASALAEAADGLKLLRVGRPDFDFDRPDAIHPLLDRTRPSLVINAAAYTAVDRAETDALAAWRANHDGPAALAAWCAAAGVPLIHVSTDYVFDGLKGAPYVETDPTHPCGVYGASKLAGEAAVLATAARAIVLRTSWVYAPRGRNFVLTMLNARAKTDRLRVVADQIGCPTPAGDLAAAILQIARQIRAQPWQEGWNGLYHAAGTGWTSWHGLASAVFEEAARYGMVPPTVEPITTADWPTPVRRPPDSRLDCAKLAATFGISLPPWRSSLAKVIDIAFDISPTTGTKL</sequence>
<proteinExistence type="inferred from homology"/>
<comment type="catalytic activity">
    <reaction evidence="5 6">
        <text>dTDP-beta-L-rhamnose + NADP(+) = dTDP-4-dehydro-beta-L-rhamnose + NADPH + H(+)</text>
        <dbReference type="Rhea" id="RHEA:21796"/>
        <dbReference type="ChEBI" id="CHEBI:15378"/>
        <dbReference type="ChEBI" id="CHEBI:57510"/>
        <dbReference type="ChEBI" id="CHEBI:57783"/>
        <dbReference type="ChEBI" id="CHEBI:58349"/>
        <dbReference type="ChEBI" id="CHEBI:62830"/>
        <dbReference type="EC" id="1.1.1.133"/>
    </reaction>
</comment>
<dbReference type="PANTHER" id="PTHR10491:SF4">
    <property type="entry name" value="METHIONINE ADENOSYLTRANSFERASE 2 SUBUNIT BETA"/>
    <property type="match status" value="1"/>
</dbReference>
<dbReference type="SUPFAM" id="SSF51735">
    <property type="entry name" value="NAD(P)-binding Rossmann-fold domains"/>
    <property type="match status" value="1"/>
</dbReference>
<keyword evidence="6" id="KW-0521">NADP</keyword>
<dbReference type="GO" id="GO:0019305">
    <property type="term" value="P:dTDP-rhamnose biosynthetic process"/>
    <property type="evidence" value="ECO:0007669"/>
    <property type="project" value="UniProtKB-UniPathway"/>
</dbReference>
<evidence type="ECO:0000256" key="2">
    <source>
        <dbReference type="ARBA" id="ARBA00010944"/>
    </source>
</evidence>
<reference evidence="8 9" key="1">
    <citation type="submission" date="2019-09" db="EMBL/GenBank/DDBJ databases">
        <title>Genome sequence of Rhodovastum atsumiense, a diverse member of the Acetobacteraceae family of non-sulfur purple photosynthetic bacteria.</title>
        <authorList>
            <person name="Meyer T."/>
            <person name="Kyndt J."/>
        </authorList>
    </citation>
    <scope>NUCLEOTIDE SEQUENCE [LARGE SCALE GENOMIC DNA]</scope>
    <source>
        <strain evidence="8 9">DSM 21279</strain>
    </source>
</reference>
<evidence type="ECO:0000256" key="1">
    <source>
        <dbReference type="ARBA" id="ARBA00004781"/>
    </source>
</evidence>
<dbReference type="InterPro" id="IPR029903">
    <property type="entry name" value="RmlD-like-bd"/>
</dbReference>
<dbReference type="EC" id="1.1.1.133" evidence="3 6"/>
<evidence type="ECO:0000256" key="5">
    <source>
        <dbReference type="ARBA" id="ARBA00048200"/>
    </source>
</evidence>
<comment type="cofactor">
    <cofactor evidence="6">
        <name>Mg(2+)</name>
        <dbReference type="ChEBI" id="CHEBI:18420"/>
    </cofactor>
    <text evidence="6">Binds 1 Mg(2+) ion per monomer.</text>
</comment>
<dbReference type="AlphaFoldDB" id="A0A5M6IX76"/>
<dbReference type="Pfam" id="PF04321">
    <property type="entry name" value="RmlD_sub_bind"/>
    <property type="match status" value="1"/>
</dbReference>
<comment type="function">
    <text evidence="6">Catalyzes the reduction of dTDP-6-deoxy-L-lyxo-4-hexulose to yield dTDP-L-rhamnose.</text>
</comment>
<dbReference type="PANTHER" id="PTHR10491">
    <property type="entry name" value="DTDP-4-DEHYDRORHAMNOSE REDUCTASE"/>
    <property type="match status" value="1"/>
</dbReference>
<evidence type="ECO:0000256" key="6">
    <source>
        <dbReference type="RuleBase" id="RU364082"/>
    </source>
</evidence>
<evidence type="ECO:0000256" key="4">
    <source>
        <dbReference type="ARBA" id="ARBA00017099"/>
    </source>
</evidence>
<dbReference type="NCBIfam" id="TIGR01214">
    <property type="entry name" value="rmlD"/>
    <property type="match status" value="1"/>
</dbReference>
<keyword evidence="9" id="KW-1185">Reference proteome</keyword>
<dbReference type="UniPathway" id="UPA00124"/>
<feature type="domain" description="RmlD-like substrate binding" evidence="7">
    <location>
        <begin position="10"/>
        <end position="294"/>
    </location>
</feature>
<keyword evidence="6 8" id="KW-0560">Oxidoreductase</keyword>
<dbReference type="OrthoDB" id="9803892at2"/>
<evidence type="ECO:0000313" key="8">
    <source>
        <dbReference type="EMBL" id="KAA5612936.1"/>
    </source>
</evidence>
<dbReference type="EMBL" id="VWPK01000009">
    <property type="protein sequence ID" value="KAA5612936.1"/>
    <property type="molecule type" value="Genomic_DNA"/>
</dbReference>
<protein>
    <recommendedName>
        <fullName evidence="4 6">dTDP-4-dehydrorhamnose reductase</fullName>
        <ecNumber evidence="3 6">1.1.1.133</ecNumber>
    </recommendedName>
</protein>
<organism evidence="8 9">
    <name type="scientific">Rhodovastum atsumiense</name>
    <dbReference type="NCBI Taxonomy" id="504468"/>
    <lineage>
        <taxon>Bacteria</taxon>
        <taxon>Pseudomonadati</taxon>
        <taxon>Pseudomonadota</taxon>
        <taxon>Alphaproteobacteria</taxon>
        <taxon>Acetobacterales</taxon>
        <taxon>Acetobacteraceae</taxon>
        <taxon>Rhodovastum</taxon>
    </lineage>
</organism>
<comment type="caution">
    <text evidence="8">The sequence shown here is derived from an EMBL/GenBank/DDBJ whole genome shotgun (WGS) entry which is preliminary data.</text>
</comment>
<dbReference type="GO" id="GO:0008831">
    <property type="term" value="F:dTDP-4-dehydrorhamnose reductase activity"/>
    <property type="evidence" value="ECO:0007669"/>
    <property type="project" value="UniProtKB-EC"/>
</dbReference>
<name>A0A5M6IX76_9PROT</name>
<dbReference type="GO" id="GO:0005829">
    <property type="term" value="C:cytosol"/>
    <property type="evidence" value="ECO:0007669"/>
    <property type="project" value="TreeGrafter"/>
</dbReference>
<comment type="similarity">
    <text evidence="2 6">Belongs to the dTDP-4-dehydrorhamnose reductase family.</text>
</comment>
<dbReference type="RefSeq" id="WP_150040164.1">
    <property type="nucleotide sequence ID" value="NZ_OW485601.1"/>
</dbReference>
<evidence type="ECO:0000256" key="3">
    <source>
        <dbReference type="ARBA" id="ARBA00012929"/>
    </source>
</evidence>